<dbReference type="Proteomes" id="UP001146670">
    <property type="component" value="Unassembled WGS sequence"/>
</dbReference>
<evidence type="ECO:0000313" key="2">
    <source>
        <dbReference type="Proteomes" id="UP001146670"/>
    </source>
</evidence>
<dbReference type="RefSeq" id="WP_268751358.1">
    <property type="nucleotide sequence ID" value="NZ_JAPRFQ010000001.1"/>
</dbReference>
<accession>A0A9X3FNF0</accession>
<reference evidence="1" key="1">
    <citation type="submission" date="2022-12" db="EMBL/GenBank/DDBJ databases">
        <title>Description and comparative metabolic analysis of Aerococcus sp. nov., isolated from the feces of a pig.</title>
        <authorList>
            <person name="Chang Y.-H."/>
        </authorList>
    </citation>
    <scope>NUCLEOTIDE SEQUENCE</scope>
    <source>
        <strain evidence="1">YH-aer222</strain>
    </source>
</reference>
<gene>
    <name evidence="1" type="ORF">OW157_00430</name>
</gene>
<evidence type="ECO:0000313" key="1">
    <source>
        <dbReference type="EMBL" id="MCZ0725031.1"/>
    </source>
</evidence>
<proteinExistence type="predicted"/>
<keyword evidence="2" id="KW-1185">Reference proteome</keyword>
<comment type="caution">
    <text evidence="1">The sequence shown here is derived from an EMBL/GenBank/DDBJ whole genome shotgun (WGS) entry which is preliminary data.</text>
</comment>
<dbReference type="AlphaFoldDB" id="A0A9X3FNF0"/>
<protein>
    <submittedName>
        <fullName evidence="1">Uncharacterized protein</fullName>
    </submittedName>
</protein>
<name>A0A9X3FNF0_9LACT</name>
<dbReference type="EMBL" id="JAPRFR010000001">
    <property type="protein sequence ID" value="MCZ0725031.1"/>
    <property type="molecule type" value="Genomic_DNA"/>
</dbReference>
<organism evidence="1 2">
    <name type="scientific">Aerococcus kribbianus</name>
    <dbReference type="NCBI Taxonomy" id="2999064"/>
    <lineage>
        <taxon>Bacteria</taxon>
        <taxon>Bacillati</taxon>
        <taxon>Bacillota</taxon>
        <taxon>Bacilli</taxon>
        <taxon>Lactobacillales</taxon>
        <taxon>Aerococcaceae</taxon>
        <taxon>Aerococcus</taxon>
    </lineage>
</organism>
<sequence>MTLAPTTSIAFVNETVHAAESNNELYSDEMLDQSYIASDGTVYMNNEKVVHIEEYTPSQDVFDKHNQVDNNDSNISLRAITTWKLFNIESFIN</sequence>